<keyword evidence="2" id="KW-0812">Transmembrane</keyword>
<feature type="compositionally biased region" description="Pro residues" evidence="1">
    <location>
        <begin position="108"/>
        <end position="146"/>
    </location>
</feature>
<dbReference type="Proteomes" id="UP001206483">
    <property type="component" value="Unassembled WGS sequence"/>
</dbReference>
<reference evidence="3 4" key="1">
    <citation type="submission" date="2022-06" db="EMBL/GenBank/DDBJ databases">
        <title>Sequencing the genomes of 1000 actinobacteria strains.</title>
        <authorList>
            <person name="Klenk H.-P."/>
        </authorList>
    </citation>
    <scope>NUCLEOTIDE SEQUENCE [LARGE SCALE GENOMIC DNA]</scope>
    <source>
        <strain evidence="3 4">DSM 41656</strain>
    </source>
</reference>
<protein>
    <recommendedName>
        <fullName evidence="5">Serine/threonine protein kinase</fullName>
    </recommendedName>
</protein>
<accession>A0ABT1J9W7</accession>
<keyword evidence="4" id="KW-1185">Reference proteome</keyword>
<keyword evidence="2" id="KW-0472">Membrane</keyword>
<sequence length="146" mass="15372">MSFSRRYLNALVAGEGPAGWARHRLGPGVPWWRRYVASLVGLPPAAGDRHPATVGASDVPEVRGAVQPERGRGRSRIGRLQPVLALAAALLAVGGLIYLTETDNQPAHPTPPQQSPSTPPWPNPYGPNPALPASPVPSPPASPRQP</sequence>
<evidence type="ECO:0000256" key="1">
    <source>
        <dbReference type="SAM" id="MobiDB-lite"/>
    </source>
</evidence>
<evidence type="ECO:0000313" key="3">
    <source>
        <dbReference type="EMBL" id="MCP2314255.1"/>
    </source>
</evidence>
<organism evidence="3 4">
    <name type="scientific">Kitasatospora paracochleata</name>
    <dbReference type="NCBI Taxonomy" id="58354"/>
    <lineage>
        <taxon>Bacteria</taxon>
        <taxon>Bacillati</taxon>
        <taxon>Actinomycetota</taxon>
        <taxon>Actinomycetes</taxon>
        <taxon>Kitasatosporales</taxon>
        <taxon>Streptomycetaceae</taxon>
        <taxon>Kitasatospora</taxon>
    </lineage>
</organism>
<evidence type="ECO:0000313" key="4">
    <source>
        <dbReference type="Proteomes" id="UP001206483"/>
    </source>
</evidence>
<name>A0ABT1J9W7_9ACTN</name>
<gene>
    <name evidence="3" type="ORF">FHR36_007454</name>
</gene>
<evidence type="ECO:0008006" key="5">
    <source>
        <dbReference type="Google" id="ProtNLM"/>
    </source>
</evidence>
<dbReference type="EMBL" id="JAMZDX010000008">
    <property type="protein sequence ID" value="MCP2314255.1"/>
    <property type="molecule type" value="Genomic_DNA"/>
</dbReference>
<dbReference type="RefSeq" id="WP_253804573.1">
    <property type="nucleotide sequence ID" value="NZ_JAMZDX010000008.1"/>
</dbReference>
<feature type="region of interest" description="Disordered" evidence="1">
    <location>
        <begin position="102"/>
        <end position="146"/>
    </location>
</feature>
<proteinExistence type="predicted"/>
<keyword evidence="2" id="KW-1133">Transmembrane helix</keyword>
<feature type="transmembrane region" description="Helical" evidence="2">
    <location>
        <begin position="80"/>
        <end position="99"/>
    </location>
</feature>
<comment type="caution">
    <text evidence="3">The sequence shown here is derived from an EMBL/GenBank/DDBJ whole genome shotgun (WGS) entry which is preliminary data.</text>
</comment>
<evidence type="ECO:0000256" key="2">
    <source>
        <dbReference type="SAM" id="Phobius"/>
    </source>
</evidence>